<organism evidence="2 3">
    <name type="scientific">Faecalibacter macacae</name>
    <dbReference type="NCBI Taxonomy" id="1859289"/>
    <lineage>
        <taxon>Bacteria</taxon>
        <taxon>Pseudomonadati</taxon>
        <taxon>Bacteroidota</taxon>
        <taxon>Flavobacteriia</taxon>
        <taxon>Flavobacteriales</taxon>
        <taxon>Weeksellaceae</taxon>
        <taxon>Faecalibacter</taxon>
    </lineage>
</organism>
<comment type="caution">
    <text evidence="2">The sequence shown here is derived from an EMBL/GenBank/DDBJ whole genome shotgun (WGS) entry which is preliminary data.</text>
</comment>
<dbReference type="EMBL" id="RDOJ01000003">
    <property type="protein sequence ID" value="RLZ11917.1"/>
    <property type="molecule type" value="Genomic_DNA"/>
</dbReference>
<dbReference type="OrthoDB" id="9786141at2"/>
<dbReference type="SUPFAM" id="SSF55811">
    <property type="entry name" value="Nudix"/>
    <property type="match status" value="1"/>
</dbReference>
<reference evidence="2 3" key="1">
    <citation type="submission" date="2018-10" db="EMBL/GenBank/DDBJ databases">
        <authorList>
            <person name="Chen X."/>
        </authorList>
    </citation>
    <scope>NUCLEOTIDE SEQUENCE [LARGE SCALE GENOMIC DNA]</scope>
    <source>
        <strain evidence="2 3">YIM 102668</strain>
    </source>
</reference>
<evidence type="ECO:0000313" key="2">
    <source>
        <dbReference type="EMBL" id="RLZ11917.1"/>
    </source>
</evidence>
<name>A0A3L9MFZ9_9FLAO</name>
<evidence type="ECO:0000313" key="3">
    <source>
        <dbReference type="Proteomes" id="UP000275348"/>
    </source>
</evidence>
<dbReference type="Gene3D" id="3.90.79.10">
    <property type="entry name" value="Nucleoside Triphosphate Pyrophosphohydrolase"/>
    <property type="match status" value="1"/>
</dbReference>
<gene>
    <name evidence="2" type="ORF">EAH69_03060</name>
</gene>
<dbReference type="RefSeq" id="WP_121933726.1">
    <property type="nucleotide sequence ID" value="NZ_RDOJ01000003.1"/>
</dbReference>
<dbReference type="Pfam" id="PF00293">
    <property type="entry name" value="NUDIX"/>
    <property type="match status" value="1"/>
</dbReference>
<sequence>MENKSFNFCPNCASKNISFDFRRFTCNDCEMVYYQNVATATAVILRKDDEILFTIRNREPQKGKLDLPGGFTDPDETAEKSCQRELKEELNLDIPLENFKYLLSQPNNYEYKTIPYKTCDLIYEATFPIGTELVIEEDEIEAVKWIKINEINLNEIGFVSLRKAVEYYINNQ</sequence>
<dbReference type="InterPro" id="IPR015797">
    <property type="entry name" value="NUDIX_hydrolase-like_dom_sf"/>
</dbReference>
<accession>A0A3L9MFZ9</accession>
<dbReference type="AlphaFoldDB" id="A0A3L9MFZ9"/>
<dbReference type="PANTHER" id="PTHR43736:SF1">
    <property type="entry name" value="DIHYDRONEOPTERIN TRIPHOSPHATE DIPHOSPHATASE"/>
    <property type="match status" value="1"/>
</dbReference>
<feature type="domain" description="Nudix hydrolase" evidence="1">
    <location>
        <begin position="35"/>
        <end position="172"/>
    </location>
</feature>
<dbReference type="PROSITE" id="PS51462">
    <property type="entry name" value="NUDIX"/>
    <property type="match status" value="1"/>
</dbReference>
<dbReference type="PANTHER" id="PTHR43736">
    <property type="entry name" value="ADP-RIBOSE PYROPHOSPHATASE"/>
    <property type="match status" value="1"/>
</dbReference>
<proteinExistence type="predicted"/>
<protein>
    <submittedName>
        <fullName evidence="2">NUDIX domain-containing protein</fullName>
    </submittedName>
</protein>
<dbReference type="CDD" id="cd04681">
    <property type="entry name" value="NUDIX_Hydrolase"/>
    <property type="match status" value="1"/>
</dbReference>
<dbReference type="Proteomes" id="UP000275348">
    <property type="component" value="Unassembled WGS sequence"/>
</dbReference>
<dbReference type="InterPro" id="IPR000086">
    <property type="entry name" value="NUDIX_hydrolase_dom"/>
</dbReference>
<evidence type="ECO:0000259" key="1">
    <source>
        <dbReference type="PROSITE" id="PS51462"/>
    </source>
</evidence>
<keyword evidence="3" id="KW-1185">Reference proteome</keyword>